<dbReference type="Gene3D" id="2.60.120.260">
    <property type="entry name" value="Galactose-binding domain-like"/>
    <property type="match status" value="1"/>
</dbReference>
<reference evidence="2 3" key="1">
    <citation type="submission" date="2024-10" db="EMBL/GenBank/DDBJ databases">
        <title>Updated reference genomes for cyclostephanoid diatoms.</title>
        <authorList>
            <person name="Roberts W.R."/>
            <person name="Alverson A.J."/>
        </authorList>
    </citation>
    <scope>NUCLEOTIDE SEQUENCE [LARGE SCALE GENOMIC DNA]</scope>
    <source>
        <strain evidence="2 3">AJA010-31</strain>
    </source>
</reference>
<proteinExistence type="predicted"/>
<dbReference type="Proteomes" id="UP001530400">
    <property type="component" value="Unassembled WGS sequence"/>
</dbReference>
<dbReference type="AlphaFoldDB" id="A0ABD3NFN3"/>
<dbReference type="InterPro" id="IPR008979">
    <property type="entry name" value="Galactose-bd-like_sf"/>
</dbReference>
<feature type="region of interest" description="Disordered" evidence="1">
    <location>
        <begin position="254"/>
        <end position="304"/>
    </location>
</feature>
<evidence type="ECO:0008006" key="4">
    <source>
        <dbReference type="Google" id="ProtNLM"/>
    </source>
</evidence>
<comment type="caution">
    <text evidence="2">The sequence shown here is derived from an EMBL/GenBank/DDBJ whole genome shotgun (WGS) entry which is preliminary data.</text>
</comment>
<keyword evidence="3" id="KW-1185">Reference proteome</keyword>
<feature type="compositionally biased region" description="Low complexity" evidence="1">
    <location>
        <begin position="292"/>
        <end position="304"/>
    </location>
</feature>
<feature type="compositionally biased region" description="Low complexity" evidence="1">
    <location>
        <begin position="254"/>
        <end position="277"/>
    </location>
</feature>
<name>A0ABD3NFN3_9STRA</name>
<dbReference type="SUPFAM" id="SSF49785">
    <property type="entry name" value="Galactose-binding domain-like"/>
    <property type="match status" value="1"/>
</dbReference>
<evidence type="ECO:0000313" key="2">
    <source>
        <dbReference type="EMBL" id="KAL3774374.1"/>
    </source>
</evidence>
<gene>
    <name evidence="2" type="ORF">ACHAWO_011405</name>
</gene>
<dbReference type="EMBL" id="JALLPJ020001197">
    <property type="protein sequence ID" value="KAL3774374.1"/>
    <property type="molecule type" value="Genomic_DNA"/>
</dbReference>
<organism evidence="2 3">
    <name type="scientific">Cyclotella atomus</name>
    <dbReference type="NCBI Taxonomy" id="382360"/>
    <lineage>
        <taxon>Eukaryota</taxon>
        <taxon>Sar</taxon>
        <taxon>Stramenopiles</taxon>
        <taxon>Ochrophyta</taxon>
        <taxon>Bacillariophyta</taxon>
        <taxon>Coscinodiscophyceae</taxon>
        <taxon>Thalassiosirophycidae</taxon>
        <taxon>Stephanodiscales</taxon>
        <taxon>Stephanodiscaceae</taxon>
        <taxon>Cyclotella</taxon>
    </lineage>
</organism>
<evidence type="ECO:0000256" key="1">
    <source>
        <dbReference type="SAM" id="MobiDB-lite"/>
    </source>
</evidence>
<sequence>MSLCPRPILQPLLNRCDGKKQSAFSKPFLSFSLLAITLNLARAINNCMQDLYGSNLNCNSNDIELSSITSVYVHDEDAYQDEFGIWRDACTGTDDYVNVTITATLILIQNRNDVGMYINTEGGNALSGSCALSLMSQTNFQFGAVSPEVINIAGGTVTVGELETNADECPDIMSSVSGASLAGFVFPPIRLKCFDGDSNGLLDLGIAITWSQNDGSMYCSPNDSSTWPLPYTPAKCWVPASRFNLNVGVPLYTTPSNRPSSSSIPSITTSLSSQPSTNPSESVQPSDLPTASISPSHSPTVSSTCLPRARTVKIQAKPGMHLQLFQVQVFSSTTSSCLTTNKLAHQSSTLEGGTPASAAISSDKYSFSYTSKDDSNAWWAVDLGANFNIKSVYIGQHMCRYAPDQIDCFCHLSESSVLLLDESGILIANYTFGKICAKRHTVEFDEAFACEPT</sequence>
<feature type="compositionally biased region" description="Polar residues" evidence="1">
    <location>
        <begin position="278"/>
        <end position="291"/>
    </location>
</feature>
<protein>
    <recommendedName>
        <fullName evidence="4">Fucolectin tachylectin-4 pentraxin-1 domain-containing protein</fullName>
    </recommendedName>
</protein>
<accession>A0ABD3NFN3</accession>
<evidence type="ECO:0000313" key="3">
    <source>
        <dbReference type="Proteomes" id="UP001530400"/>
    </source>
</evidence>